<name>A0ABU0H1Y6_9HYPH</name>
<comment type="caution">
    <text evidence="2">The sequence shown here is derived from an EMBL/GenBank/DDBJ whole genome shotgun (WGS) entry which is preliminary data.</text>
</comment>
<reference evidence="2 3" key="1">
    <citation type="submission" date="2023-07" db="EMBL/GenBank/DDBJ databases">
        <title>Genomic Encyclopedia of Type Strains, Phase IV (KMG-IV): sequencing the most valuable type-strain genomes for metagenomic binning, comparative biology and taxonomic classification.</title>
        <authorList>
            <person name="Goeker M."/>
        </authorList>
    </citation>
    <scope>NUCLEOTIDE SEQUENCE [LARGE SCALE GENOMIC DNA]</scope>
    <source>
        <strain evidence="2 3">B6-8</strain>
    </source>
</reference>
<sequence>MEPALRLDRRDGENRLISVVTATGSTSYAYGPDGGRAKTVSTVGANPATTT</sequence>
<evidence type="ECO:0000256" key="1">
    <source>
        <dbReference type="SAM" id="MobiDB-lite"/>
    </source>
</evidence>
<protein>
    <submittedName>
        <fullName evidence="2">YD repeat-containing protein</fullName>
    </submittedName>
</protein>
<evidence type="ECO:0000313" key="3">
    <source>
        <dbReference type="Proteomes" id="UP001241603"/>
    </source>
</evidence>
<gene>
    <name evidence="2" type="ORF">QO014_000283</name>
</gene>
<organism evidence="2 3">
    <name type="scientific">Kaistia dalseonensis</name>
    <dbReference type="NCBI Taxonomy" id="410840"/>
    <lineage>
        <taxon>Bacteria</taxon>
        <taxon>Pseudomonadati</taxon>
        <taxon>Pseudomonadota</taxon>
        <taxon>Alphaproteobacteria</taxon>
        <taxon>Hyphomicrobiales</taxon>
        <taxon>Kaistiaceae</taxon>
        <taxon>Kaistia</taxon>
    </lineage>
</organism>
<proteinExistence type="predicted"/>
<dbReference type="RefSeq" id="WP_266346868.1">
    <property type="nucleotide sequence ID" value="NZ_JAPKNG010000001.1"/>
</dbReference>
<keyword evidence="3" id="KW-1185">Reference proteome</keyword>
<evidence type="ECO:0000313" key="2">
    <source>
        <dbReference type="EMBL" id="MDQ0435913.1"/>
    </source>
</evidence>
<dbReference type="Proteomes" id="UP001241603">
    <property type="component" value="Unassembled WGS sequence"/>
</dbReference>
<accession>A0ABU0H1Y6</accession>
<dbReference type="EMBL" id="JAUSVO010000001">
    <property type="protein sequence ID" value="MDQ0435913.1"/>
    <property type="molecule type" value="Genomic_DNA"/>
</dbReference>
<feature type="compositionally biased region" description="Polar residues" evidence="1">
    <location>
        <begin position="39"/>
        <end position="51"/>
    </location>
</feature>
<feature type="region of interest" description="Disordered" evidence="1">
    <location>
        <begin position="31"/>
        <end position="51"/>
    </location>
</feature>